<dbReference type="Gene3D" id="3.30.559.10">
    <property type="entry name" value="Chloramphenicol acetyltransferase-like domain"/>
    <property type="match status" value="1"/>
</dbReference>
<name>F6I6E2_VITVI</name>
<dbReference type="ExpressionAtlas" id="F6I6E2">
    <property type="expression patterns" value="baseline and differential"/>
</dbReference>
<feature type="domain" description="O-acyltransferase WSD1-like N-terminal" evidence="16">
    <location>
        <begin position="90"/>
        <end position="303"/>
    </location>
</feature>
<evidence type="ECO:0000256" key="15">
    <source>
        <dbReference type="SAM" id="MobiDB-lite"/>
    </source>
</evidence>
<protein>
    <submittedName>
        <fullName evidence="18">Uncharacterized protein</fullName>
    </submittedName>
</protein>
<evidence type="ECO:0000313" key="18">
    <source>
        <dbReference type="EMBL" id="CCB62538.1"/>
    </source>
</evidence>
<evidence type="ECO:0000256" key="14">
    <source>
        <dbReference type="ARBA" id="ARBA00048109"/>
    </source>
</evidence>
<dbReference type="PANTHER" id="PTHR31650:SF74">
    <property type="entry name" value="O-ACYLTRANSFERASE WSD1-LIKE"/>
    <property type="match status" value="1"/>
</dbReference>
<dbReference type="STRING" id="29760.F6I6E2"/>
<evidence type="ECO:0000259" key="16">
    <source>
        <dbReference type="Pfam" id="PF03007"/>
    </source>
</evidence>
<keyword evidence="6" id="KW-0808">Transferase</keyword>
<keyword evidence="19" id="KW-1185">Reference proteome</keyword>
<dbReference type="UniPathway" id="UPA00282"/>
<dbReference type="PaxDb" id="29760-VIT_15s0046g00480.t01"/>
<dbReference type="InterPro" id="IPR023213">
    <property type="entry name" value="CAT-like_dom_sf"/>
</dbReference>
<reference evidence="19" key="1">
    <citation type="journal article" date="2007" name="Nature">
        <title>The grapevine genome sequence suggests ancestral hexaploidization in major angiosperm phyla.</title>
        <authorList>
            <consortium name="The French-Italian Public Consortium for Grapevine Genome Characterization."/>
            <person name="Jaillon O."/>
            <person name="Aury J.-M."/>
            <person name="Noel B."/>
            <person name="Policriti A."/>
            <person name="Clepet C."/>
            <person name="Casagrande A."/>
            <person name="Choisne N."/>
            <person name="Aubourg S."/>
            <person name="Vitulo N."/>
            <person name="Jubin C."/>
            <person name="Vezzi A."/>
            <person name="Legeai F."/>
            <person name="Hugueney P."/>
            <person name="Dasilva C."/>
            <person name="Horner D."/>
            <person name="Mica E."/>
            <person name="Jublot D."/>
            <person name="Poulain J."/>
            <person name="Bruyere C."/>
            <person name="Billault A."/>
            <person name="Segurens B."/>
            <person name="Gouyvenoux M."/>
            <person name="Ugarte E."/>
            <person name="Cattonaro F."/>
            <person name="Anthouard V."/>
            <person name="Vico V."/>
            <person name="Del Fabbro C."/>
            <person name="Alaux M."/>
            <person name="Di Gaspero G."/>
            <person name="Dumas V."/>
            <person name="Felice N."/>
            <person name="Paillard S."/>
            <person name="Juman I."/>
            <person name="Moroldo M."/>
            <person name="Scalabrin S."/>
            <person name="Canaguier A."/>
            <person name="Le Clainche I."/>
            <person name="Malacrida G."/>
            <person name="Durand E."/>
            <person name="Pesole G."/>
            <person name="Laucou V."/>
            <person name="Chatelet P."/>
            <person name="Merdinoglu D."/>
            <person name="Delledonne M."/>
            <person name="Pezzotti M."/>
            <person name="Lecharny A."/>
            <person name="Scarpelli C."/>
            <person name="Artiguenave F."/>
            <person name="Pe M.E."/>
            <person name="Valle G."/>
            <person name="Morgante M."/>
            <person name="Caboche M."/>
            <person name="Adam-Blondon A.-F."/>
            <person name="Weissenbach J."/>
            <person name="Quetier F."/>
            <person name="Wincker P."/>
        </authorList>
    </citation>
    <scope>NUCLEOTIDE SEQUENCE [LARGE SCALE GENOMIC DNA]</scope>
    <source>
        <strain evidence="19">cv. Pinot noir / PN40024</strain>
    </source>
</reference>
<comment type="similarity">
    <text evidence="12">In the N-terminal section; belongs to the long-chain O-acyltransferase family.</text>
</comment>
<evidence type="ECO:0000256" key="8">
    <source>
        <dbReference type="ARBA" id="ARBA00022824"/>
    </source>
</evidence>
<comment type="catalytic activity">
    <reaction evidence="13">
        <text>a long chain fatty alcohol + a fatty acyl-CoA = a long-chain alcohol wax ester + CoA</text>
        <dbReference type="Rhea" id="RHEA:38443"/>
        <dbReference type="ChEBI" id="CHEBI:17135"/>
        <dbReference type="ChEBI" id="CHEBI:57287"/>
        <dbReference type="ChEBI" id="CHEBI:77636"/>
        <dbReference type="ChEBI" id="CHEBI:235323"/>
        <dbReference type="EC" id="2.3.1.75"/>
    </reaction>
</comment>
<dbReference type="Pfam" id="PF03007">
    <property type="entry name" value="WS_DGAT_cat"/>
    <property type="match status" value="1"/>
</dbReference>
<keyword evidence="11" id="KW-0012">Acyltransferase</keyword>
<keyword evidence="9" id="KW-1133">Transmembrane helix</keyword>
<evidence type="ECO:0000256" key="11">
    <source>
        <dbReference type="ARBA" id="ARBA00023315"/>
    </source>
</evidence>
<feature type="region of interest" description="Disordered" evidence="15">
    <location>
        <begin position="32"/>
        <end position="56"/>
    </location>
</feature>
<keyword evidence="10" id="KW-0472">Membrane</keyword>
<organism evidence="18 19">
    <name type="scientific">Vitis vinifera</name>
    <name type="common">Grape</name>
    <dbReference type="NCBI Taxonomy" id="29760"/>
    <lineage>
        <taxon>Eukaryota</taxon>
        <taxon>Viridiplantae</taxon>
        <taxon>Streptophyta</taxon>
        <taxon>Embryophyta</taxon>
        <taxon>Tracheophyta</taxon>
        <taxon>Spermatophyta</taxon>
        <taxon>Magnoliopsida</taxon>
        <taxon>eudicotyledons</taxon>
        <taxon>Gunneridae</taxon>
        <taxon>Pentapetalae</taxon>
        <taxon>rosids</taxon>
        <taxon>Vitales</taxon>
        <taxon>Vitaceae</taxon>
        <taxon>Viteae</taxon>
        <taxon>Vitis</taxon>
    </lineage>
</organism>
<keyword evidence="7" id="KW-0812">Transmembrane</keyword>
<evidence type="ECO:0000256" key="7">
    <source>
        <dbReference type="ARBA" id="ARBA00022692"/>
    </source>
</evidence>
<dbReference type="InParanoid" id="F6I6E2"/>
<evidence type="ECO:0000259" key="17">
    <source>
        <dbReference type="Pfam" id="PF06974"/>
    </source>
</evidence>
<dbReference type="InterPro" id="IPR004255">
    <property type="entry name" value="O-acyltransferase_WSD1_N"/>
</dbReference>
<evidence type="ECO:0000256" key="13">
    <source>
        <dbReference type="ARBA" id="ARBA00047604"/>
    </source>
</evidence>
<dbReference type="GO" id="GO:0005789">
    <property type="term" value="C:endoplasmic reticulum membrane"/>
    <property type="evidence" value="ECO:0007669"/>
    <property type="project" value="UniProtKB-SubCell"/>
</dbReference>
<dbReference type="eggNOG" id="ENOG502QTZ2">
    <property type="taxonomic scope" value="Eukaryota"/>
</dbReference>
<sequence>MIMFSLKNPEADQLTAMESVNDLDSKQQALKPIRTKIAGGEEESGKKPYDIEEEEEEPLSPAARIFHEPNFNVYIIAIMGWKTKMDLQVVKAHFVRTLLKHPRFSSLQVKDDDKGGAMRWVRTKVDLDKHIIMPDLDQKTESADKLVEDYISDLSKTSMDLSKPLWEFHILNIKTSDAESLGVFRIHHSLGDGVSLMSLVLACTRQVSDSEALPTLPVQKSSNPNPVKSGGVWSLIKMVWYTFVDVLMFIATALFLKDTVTPLTRHRKKGVGSGSRRFAYRTVSFDDIKLVKNAMNTTINDVVMGVSLAGLSQYLNRRYGEAEGEAVATQKKNNIPENIRLRATLLVNIRPSPGIHALADMMEKGTKAKWGNCIGSVLLPFAIALRDDPLDYVRQAKATIDRKKQSQEAGYTFLIVKLVLKLFGIKAAAFLFHRVPNHTTLCFSNIVGPIEEIGFNGHPLAFIAPSCYGQPHGLMVHFQSYTNKMTFILSVDEATIPDPHQLCDDIEESLKLMKDAVIARGIVKENLIK</sequence>
<evidence type="ECO:0000256" key="1">
    <source>
        <dbReference type="ARBA" id="ARBA00004162"/>
    </source>
</evidence>
<keyword evidence="5" id="KW-1003">Cell membrane</keyword>
<dbReference type="InterPro" id="IPR045034">
    <property type="entry name" value="O-acyltransferase_WSD1-like"/>
</dbReference>
<dbReference type="HOGENOM" id="CLU_027831_0_0_1"/>
<evidence type="ECO:0000256" key="3">
    <source>
        <dbReference type="ARBA" id="ARBA00004771"/>
    </source>
</evidence>
<dbReference type="GO" id="GO:0004144">
    <property type="term" value="F:diacylglycerol O-acyltransferase activity"/>
    <property type="evidence" value="ECO:0007669"/>
    <property type="project" value="UniProtKB-EC"/>
</dbReference>
<evidence type="ECO:0000313" key="19">
    <source>
        <dbReference type="Proteomes" id="UP000009183"/>
    </source>
</evidence>
<comment type="subcellular location">
    <subcellularLocation>
        <location evidence="1">Cell membrane</location>
        <topology evidence="1">Single-pass membrane protein</topology>
    </subcellularLocation>
    <subcellularLocation>
        <location evidence="2">Endoplasmic reticulum membrane</location>
        <topology evidence="2">Single-pass membrane protein</topology>
    </subcellularLocation>
</comment>
<dbReference type="FunFam" id="3.30.559.10:FF:000033">
    <property type="entry name" value="O-acyltransferase (WSD1-like) family protein"/>
    <property type="match status" value="1"/>
</dbReference>
<feature type="domain" description="O-acyltransferase WSD1 C-terminal" evidence="17">
    <location>
        <begin position="370"/>
        <end position="514"/>
    </location>
</feature>
<proteinExistence type="inferred from homology"/>
<dbReference type="InterPro" id="IPR009721">
    <property type="entry name" value="O-acyltransferase_WSD1_C"/>
</dbReference>
<comment type="pathway">
    <text evidence="3">Glycerolipid metabolism; triacylglycerol biosynthesis.</text>
</comment>
<evidence type="ECO:0000256" key="12">
    <source>
        <dbReference type="ARBA" id="ARBA00024360"/>
    </source>
</evidence>
<dbReference type="AlphaFoldDB" id="F6I6E2"/>
<comment type="pathway">
    <text evidence="4">Lipid metabolism.</text>
</comment>
<dbReference type="Proteomes" id="UP000009183">
    <property type="component" value="Chromosome 15"/>
</dbReference>
<dbReference type="PANTHER" id="PTHR31650">
    <property type="entry name" value="O-ACYLTRANSFERASE (WSD1-LIKE) FAMILY PROTEIN"/>
    <property type="match status" value="1"/>
</dbReference>
<dbReference type="GO" id="GO:0047196">
    <property type="term" value="F:long-chain-alcohol O-fatty-acyltransferase activity"/>
    <property type="evidence" value="ECO:0007669"/>
    <property type="project" value="UniProtKB-EC"/>
</dbReference>
<evidence type="ECO:0000256" key="2">
    <source>
        <dbReference type="ARBA" id="ARBA00004389"/>
    </source>
</evidence>
<evidence type="ECO:0000256" key="9">
    <source>
        <dbReference type="ARBA" id="ARBA00022989"/>
    </source>
</evidence>
<dbReference type="EMBL" id="FN596755">
    <property type="protein sequence ID" value="CCB62538.1"/>
    <property type="molecule type" value="Genomic_DNA"/>
</dbReference>
<evidence type="ECO:0000256" key="5">
    <source>
        <dbReference type="ARBA" id="ARBA00022475"/>
    </source>
</evidence>
<dbReference type="Pfam" id="PF06974">
    <property type="entry name" value="WS_DGAT_C"/>
    <property type="match status" value="1"/>
</dbReference>
<gene>
    <name evidence="18" type="ordered locus">VIT_15s0046g00480</name>
</gene>
<evidence type="ECO:0000256" key="10">
    <source>
        <dbReference type="ARBA" id="ARBA00023136"/>
    </source>
</evidence>
<keyword evidence="8" id="KW-0256">Endoplasmic reticulum</keyword>
<comment type="catalytic activity">
    <reaction evidence="14">
        <text>an acyl-CoA + a 1,2-diacyl-sn-glycerol = a triacyl-sn-glycerol + CoA</text>
        <dbReference type="Rhea" id="RHEA:10868"/>
        <dbReference type="ChEBI" id="CHEBI:17815"/>
        <dbReference type="ChEBI" id="CHEBI:57287"/>
        <dbReference type="ChEBI" id="CHEBI:58342"/>
        <dbReference type="ChEBI" id="CHEBI:64615"/>
        <dbReference type="EC" id="2.3.1.20"/>
    </reaction>
</comment>
<evidence type="ECO:0000256" key="6">
    <source>
        <dbReference type="ARBA" id="ARBA00022679"/>
    </source>
</evidence>
<dbReference type="GO" id="GO:0008374">
    <property type="term" value="F:O-acyltransferase activity"/>
    <property type="evidence" value="ECO:0000318"/>
    <property type="project" value="GO_Central"/>
</dbReference>
<dbReference type="GO" id="GO:0019432">
    <property type="term" value="P:triglyceride biosynthetic process"/>
    <property type="evidence" value="ECO:0000318"/>
    <property type="project" value="GO_Central"/>
</dbReference>
<dbReference type="SUPFAM" id="SSF52777">
    <property type="entry name" value="CoA-dependent acyltransferases"/>
    <property type="match status" value="1"/>
</dbReference>
<dbReference type="GO" id="GO:0005886">
    <property type="term" value="C:plasma membrane"/>
    <property type="evidence" value="ECO:0000318"/>
    <property type="project" value="GO_Central"/>
</dbReference>
<accession>F6I6E2</accession>
<evidence type="ECO:0000256" key="4">
    <source>
        <dbReference type="ARBA" id="ARBA00005189"/>
    </source>
</evidence>